<proteinExistence type="predicted"/>
<dbReference type="EMBL" id="BK015598">
    <property type="protein sequence ID" value="DAE15053.1"/>
    <property type="molecule type" value="Genomic_DNA"/>
</dbReference>
<name>A0A8S5Q8I7_9CAUD</name>
<reference evidence="2" key="1">
    <citation type="journal article" date="2021" name="Proc. Natl. Acad. Sci. U.S.A.">
        <title>A Catalog of Tens of Thousands of Viruses from Human Metagenomes Reveals Hidden Associations with Chronic Diseases.</title>
        <authorList>
            <person name="Tisza M.J."/>
            <person name="Buck C.B."/>
        </authorList>
    </citation>
    <scope>NUCLEOTIDE SEQUENCE</scope>
    <source>
        <strain evidence="2">Cty3u30</strain>
    </source>
</reference>
<organism evidence="2">
    <name type="scientific">Siphoviridae sp. cty3u30</name>
    <dbReference type="NCBI Taxonomy" id="2825744"/>
    <lineage>
        <taxon>Viruses</taxon>
        <taxon>Duplodnaviria</taxon>
        <taxon>Heunggongvirae</taxon>
        <taxon>Uroviricota</taxon>
        <taxon>Caudoviricetes</taxon>
    </lineage>
</organism>
<protein>
    <submittedName>
        <fullName evidence="2">Uncharacterized protein</fullName>
    </submittedName>
</protein>
<accession>A0A8S5Q8I7</accession>
<evidence type="ECO:0000313" key="2">
    <source>
        <dbReference type="EMBL" id="DAE15053.1"/>
    </source>
</evidence>
<evidence type="ECO:0000256" key="1">
    <source>
        <dbReference type="SAM" id="MobiDB-lite"/>
    </source>
</evidence>
<feature type="region of interest" description="Disordered" evidence="1">
    <location>
        <begin position="17"/>
        <end position="38"/>
    </location>
</feature>
<sequence>MAALGVFCRAVPEREHQRQRQLEQRVQQEFAAPRSRGN</sequence>